<dbReference type="Gene3D" id="3.90.550.10">
    <property type="entry name" value="Spore Coat Polysaccharide Biosynthesis Protein SpsA, Chain A"/>
    <property type="match status" value="1"/>
</dbReference>
<evidence type="ECO:0000256" key="2">
    <source>
        <dbReference type="ARBA" id="ARBA00022676"/>
    </source>
</evidence>
<feature type="transmembrane region" description="Helical" evidence="4">
    <location>
        <begin position="58"/>
        <end position="78"/>
    </location>
</feature>
<dbReference type="CDD" id="cd06423">
    <property type="entry name" value="CESA_like"/>
    <property type="match status" value="1"/>
</dbReference>
<evidence type="ECO:0000256" key="3">
    <source>
        <dbReference type="ARBA" id="ARBA00022679"/>
    </source>
</evidence>
<dbReference type="OrthoDB" id="9797391at2"/>
<organism evidence="5 6">
    <name type="scientific">Nesterenkonia sandarakina</name>
    <dbReference type="NCBI Taxonomy" id="272918"/>
    <lineage>
        <taxon>Bacteria</taxon>
        <taxon>Bacillati</taxon>
        <taxon>Actinomycetota</taxon>
        <taxon>Actinomycetes</taxon>
        <taxon>Micrococcales</taxon>
        <taxon>Micrococcaceae</taxon>
        <taxon>Nesterenkonia</taxon>
    </lineage>
</organism>
<keyword evidence="3 5" id="KW-0808">Transferase</keyword>
<protein>
    <submittedName>
        <fullName evidence="5">Cellulose synthase/poly-beta-1,6-N-acetylglucosamine synthase-like glycosyltransferase</fullName>
    </submittedName>
</protein>
<dbReference type="SUPFAM" id="SSF53448">
    <property type="entry name" value="Nucleotide-diphospho-sugar transferases"/>
    <property type="match status" value="1"/>
</dbReference>
<reference evidence="5 6" key="1">
    <citation type="submission" date="2018-03" db="EMBL/GenBank/DDBJ databases">
        <title>Comparative analysis of microorganisms from saline springs in Andes Mountain Range, Colombia.</title>
        <authorList>
            <person name="Rubin E."/>
        </authorList>
    </citation>
    <scope>NUCLEOTIDE SEQUENCE [LARGE SCALE GENOMIC DNA]</scope>
    <source>
        <strain evidence="5 6">CG 35</strain>
    </source>
</reference>
<comment type="caution">
    <text evidence="5">The sequence shown here is derived from an EMBL/GenBank/DDBJ whole genome shotgun (WGS) entry which is preliminary data.</text>
</comment>
<proteinExistence type="inferred from homology"/>
<keyword evidence="2" id="KW-0328">Glycosyltransferase</keyword>
<evidence type="ECO:0000313" key="5">
    <source>
        <dbReference type="EMBL" id="PRZ14220.1"/>
    </source>
</evidence>
<dbReference type="Pfam" id="PF13641">
    <property type="entry name" value="Glyco_tranf_2_3"/>
    <property type="match status" value="1"/>
</dbReference>
<sequence length="482" mass="52660">MRRLNRGTGLLIVGIAVGAAALLWSALALGHTWTASEPMETSLFGVWTVPYDTQAPELSLLMAAIALVLVIVAAVARIDRRATNRSRRSSDRSVTPLAPKIVMAATRGVFSGPVTVTVLIPAHNEEAPLPLTLASLATQSHRPARVIVVADNCSDDTVEIARAAGVEVFETVGNTEKKAGGLNQMLVELLPGQGPNDIVMVMDADTRLDAGFLEAGVARFENDRALMAVGGLFQGEEGHGLLGQFQRNEYTRYARQIRRRRGRVFVLTGTASMFHPLALRTIGENRGRTIPGRRGDVYDTAALTEDNELTIALKSLGGLMISPAECTVVTELMPDLRLLWRQRLRWQRGALENIGAYGVTPQTFRYWVQQLGIGYSAIALSSFLLLVLVTLLSIDRWICFPFWMGVGLIFMAERVITVWRGGWRARLLALTIIPELLFDLLLNIVYLEGVLDITLGRRADWGNSTSANLKLAGNHSGGGLER</sequence>
<evidence type="ECO:0000256" key="4">
    <source>
        <dbReference type="SAM" id="Phobius"/>
    </source>
</evidence>
<accession>A0A2T0YH06</accession>
<keyword evidence="4" id="KW-0472">Membrane</keyword>
<dbReference type="EMBL" id="PVTY01000012">
    <property type="protein sequence ID" value="PRZ14220.1"/>
    <property type="molecule type" value="Genomic_DNA"/>
</dbReference>
<gene>
    <name evidence="5" type="ORF">BCL67_11283</name>
</gene>
<dbReference type="PANTHER" id="PTHR43630:SF1">
    <property type="entry name" value="POLY-BETA-1,6-N-ACETYL-D-GLUCOSAMINE SYNTHASE"/>
    <property type="match status" value="1"/>
</dbReference>
<keyword evidence="4" id="KW-0812">Transmembrane</keyword>
<comment type="similarity">
    <text evidence="1">Belongs to the glycosyltransferase 2 family.</text>
</comment>
<dbReference type="GO" id="GO:0016757">
    <property type="term" value="F:glycosyltransferase activity"/>
    <property type="evidence" value="ECO:0007669"/>
    <property type="project" value="UniProtKB-KW"/>
</dbReference>
<dbReference type="AlphaFoldDB" id="A0A2T0YH06"/>
<dbReference type="InterPro" id="IPR029044">
    <property type="entry name" value="Nucleotide-diphossugar_trans"/>
</dbReference>
<feature type="transmembrane region" description="Helical" evidence="4">
    <location>
        <begin position="373"/>
        <end position="394"/>
    </location>
</feature>
<keyword evidence="6" id="KW-1185">Reference proteome</keyword>
<evidence type="ECO:0000256" key="1">
    <source>
        <dbReference type="ARBA" id="ARBA00006739"/>
    </source>
</evidence>
<evidence type="ECO:0000313" key="6">
    <source>
        <dbReference type="Proteomes" id="UP000238217"/>
    </source>
</evidence>
<feature type="transmembrane region" description="Helical" evidence="4">
    <location>
        <begin position="427"/>
        <end position="447"/>
    </location>
</feature>
<name>A0A2T0YH06_9MICC</name>
<dbReference type="PANTHER" id="PTHR43630">
    <property type="entry name" value="POLY-BETA-1,6-N-ACETYL-D-GLUCOSAMINE SYNTHASE"/>
    <property type="match status" value="1"/>
</dbReference>
<feature type="transmembrane region" description="Helical" evidence="4">
    <location>
        <begin position="400"/>
        <end position="420"/>
    </location>
</feature>
<dbReference type="Proteomes" id="UP000238217">
    <property type="component" value="Unassembled WGS sequence"/>
</dbReference>
<keyword evidence="4" id="KW-1133">Transmembrane helix</keyword>